<dbReference type="Pfam" id="PF10102">
    <property type="entry name" value="DUF2341"/>
    <property type="match status" value="1"/>
</dbReference>
<gene>
    <name evidence="2" type="ORF">X802_03990</name>
</gene>
<protein>
    <recommendedName>
        <fullName evidence="1">DUF2341 domain-containing protein</fullName>
    </recommendedName>
</protein>
<keyword evidence="3" id="KW-1185">Reference proteome</keyword>
<dbReference type="STRING" id="1432656.X802_03990"/>
<dbReference type="Proteomes" id="UP000062043">
    <property type="component" value="Chromosome"/>
</dbReference>
<feature type="domain" description="DUF2341" evidence="1">
    <location>
        <begin position="87"/>
        <end position="155"/>
    </location>
</feature>
<evidence type="ECO:0000313" key="2">
    <source>
        <dbReference type="EMBL" id="AJC72698.1"/>
    </source>
</evidence>
<organism evidence="2 3">
    <name type="scientific">Thermococcus guaymasensis DSM 11113</name>
    <dbReference type="NCBI Taxonomy" id="1432656"/>
    <lineage>
        <taxon>Archaea</taxon>
        <taxon>Methanobacteriati</taxon>
        <taxon>Methanobacteriota</taxon>
        <taxon>Thermococci</taxon>
        <taxon>Thermococcales</taxon>
        <taxon>Thermococcaceae</taxon>
        <taxon>Thermococcus</taxon>
    </lineage>
</organism>
<proteinExistence type="predicted"/>
<name>A0A0X1KN81_9EURY</name>
<evidence type="ECO:0000313" key="3">
    <source>
        <dbReference type="Proteomes" id="UP000062043"/>
    </source>
</evidence>
<accession>A0A0X1KN81</accession>
<evidence type="ECO:0000259" key="1">
    <source>
        <dbReference type="Pfam" id="PF10102"/>
    </source>
</evidence>
<dbReference type="EMBL" id="CP007140">
    <property type="protein sequence ID" value="AJC72698.1"/>
    <property type="molecule type" value="Genomic_DNA"/>
</dbReference>
<dbReference type="KEGG" id="tgy:X802_03990"/>
<reference evidence="2 3" key="1">
    <citation type="submission" date="2014-01" db="EMBL/GenBank/DDBJ databases">
        <title>Genome sequencing of Thermococcus guaymasensis.</title>
        <authorList>
            <person name="Zhang X."/>
            <person name="Alvare G."/>
            <person name="Fristensky B."/>
            <person name="Chen L."/>
            <person name="Suen T."/>
            <person name="Chen Q."/>
            <person name="Ma K."/>
        </authorList>
    </citation>
    <scope>NUCLEOTIDE SEQUENCE [LARGE SCALE GENOMIC DNA]</scope>
    <source>
        <strain evidence="2 3">DSM 11113</strain>
    </source>
</reference>
<dbReference type="InterPro" id="IPR018765">
    <property type="entry name" value="DUF2341"/>
</dbReference>
<dbReference type="AlphaFoldDB" id="A0A0X1KN81"/>
<sequence length="376" mass="42777">MLCHRIPTKLGLIGLIFFLLSSLVLTPAFSVPSINLTVQALGSCTTDRYYIDVNVTNLENFDLVNYTFNITIPSERIPAYSRLKAGNVYVVDENGNPLYYWVMRRTRKVFTVFFRVPYIPKDGWAVVRIYYGSDNPYRKYRKPAMLFMYFNNFNSLENYPHVDTGIFDNSNPFDPGELSTSRGKLVINSTISTWLFSEAKEARLTTLTVNDSYRIVFKFRRASDTQNAESYPFYMFIHTHAGRGDRYDYIGIHETVYAGSSKFYFEFGNDQNGATEVNKRAGKQYYLGEIFVSPSSSAGRIEKFSSGALIASQVFETGRRFRNREVSIGFGQANADIFADVNLLAYVDWVYVVKSAEYSAEIVAAGVECLFNQGVV</sequence>
<dbReference type="PATRIC" id="fig|1432656.3.peg.775"/>